<sequence length="685" mass="77927">MIVNRLRYITVNRNIWRYLASNAKRKSRKDVKKQKDLAFPPEFESKLASWPSLIQMEIDERMSEAGKDVSVIDEGGNASSSNPQSIEVNYSDYYIDPNDGIIAQFHYDQVVNILMKVYKRGSNVILIEQGEKTKKYEAIVMQQYDKGIMLKLTRYGKSFNPNIASECKYFITPSEVDTTLHMLKEFLEERDRWKNLPGYNILQHVYRAKAFKSLYNDRNLSYHLDLNESQKAAVCGAMNNQRPIFCIQGPPGTGKSHVLTEIILQANRAKMKVLICAPTHQAVDNLMVRVQKHISNVHSLRNKDETTNTINAAMETHSDFDLLAQMYDEITNIKKGVQNDGVLKELSAKAIKLKNKIRNAILSSSDIIFTTLSSVSVRTLRHFGFCPDLVIIEEAGQAIECASWVALLQAPRGILAGDPCQLRSNLQCQEAKNQGLNKSLMEVVQKEFGKKACILLNEQYRMNETIQNWSSKHFYGSELKPNDALKNIRLSDVSPLFEDKCFQPLVFVDTDLAKKNAEDVYHSSTTSYSNPYEAHIVVKHLDKLCMGGLSLDEIGVITGYREQVLLIRNLMRRNMTERVDICSVDGFQGEEREAIIMSFVRNNVQSQIGFLYDFRRMNVAMTRAKRHVFFVGSSRMLRSGSAYLSSLYDEMKTNGIVYSPDEYLSLDLPHLGTSLSSSSKRTSHS</sequence>
<name>A0AC34Q5W8_9BILA</name>
<evidence type="ECO:0000313" key="1">
    <source>
        <dbReference type="Proteomes" id="UP000887576"/>
    </source>
</evidence>
<dbReference type="Proteomes" id="UP000887576">
    <property type="component" value="Unplaced"/>
</dbReference>
<accession>A0AC34Q5W8</accession>
<evidence type="ECO:0000313" key="2">
    <source>
        <dbReference type="WBParaSite" id="JU765_v2.g13341.t1"/>
    </source>
</evidence>
<organism evidence="1 2">
    <name type="scientific">Panagrolaimus sp. JU765</name>
    <dbReference type="NCBI Taxonomy" id="591449"/>
    <lineage>
        <taxon>Eukaryota</taxon>
        <taxon>Metazoa</taxon>
        <taxon>Ecdysozoa</taxon>
        <taxon>Nematoda</taxon>
        <taxon>Chromadorea</taxon>
        <taxon>Rhabditida</taxon>
        <taxon>Tylenchina</taxon>
        <taxon>Panagrolaimomorpha</taxon>
        <taxon>Panagrolaimoidea</taxon>
        <taxon>Panagrolaimidae</taxon>
        <taxon>Panagrolaimus</taxon>
    </lineage>
</organism>
<protein>
    <submittedName>
        <fullName evidence="2">Helicase ATP-binding domain-containing protein</fullName>
    </submittedName>
</protein>
<proteinExistence type="predicted"/>
<reference evidence="2" key="1">
    <citation type="submission" date="2022-11" db="UniProtKB">
        <authorList>
            <consortium name="WormBaseParasite"/>
        </authorList>
    </citation>
    <scope>IDENTIFICATION</scope>
</reference>
<dbReference type="WBParaSite" id="JU765_v2.g13341.t1">
    <property type="protein sequence ID" value="JU765_v2.g13341.t1"/>
    <property type="gene ID" value="JU765_v2.g13341"/>
</dbReference>